<dbReference type="Pfam" id="PF02325">
    <property type="entry name" value="CCB3_YggT"/>
    <property type="match status" value="1"/>
</dbReference>
<proteinExistence type="predicted"/>
<dbReference type="InterPro" id="IPR003425">
    <property type="entry name" value="CCB3/YggT"/>
</dbReference>
<name>A0A7J7II89_9RHOD</name>
<dbReference type="Proteomes" id="UP000530660">
    <property type="component" value="Unassembled WGS sequence"/>
</dbReference>
<dbReference type="AlphaFoldDB" id="A0A7J7II89"/>
<reference evidence="2 3" key="1">
    <citation type="journal article" date="2020" name="J. Phycol.">
        <title>Comparative genome analysis reveals Cyanidiococcus gen. nov., a new extremophilic red algal genus sister to Cyanidioschyzon (Cyanidioschyzonaceae, Rhodophyta).</title>
        <authorList>
            <person name="Liu S.-L."/>
            <person name="Chiang Y.-R."/>
            <person name="Yoon H.S."/>
            <person name="Fu H.-Y."/>
        </authorList>
    </citation>
    <scope>NUCLEOTIDE SEQUENCE [LARGE SCALE GENOMIC DNA]</scope>
    <source>
        <strain evidence="2 3">THAL066</strain>
    </source>
</reference>
<sequence length="115" mass="12487">MLESSVGLLTATISVATVVLSGGSESTSALSVATLRSLLALAFTTYTVLFLLRFVIPWFPQIKEERLPWSFVFWATESVLRSTRRLIPPQGGVDITPLAQELLVGPQGIVTILAR</sequence>
<keyword evidence="1" id="KW-0472">Membrane</keyword>
<protein>
    <submittedName>
        <fullName evidence="2">YGGT</fullName>
    </submittedName>
</protein>
<evidence type="ECO:0000313" key="2">
    <source>
        <dbReference type="EMBL" id="KAF6002041.1"/>
    </source>
</evidence>
<keyword evidence="1" id="KW-1133">Transmembrane helix</keyword>
<gene>
    <name evidence="2" type="primary">CCB3</name>
    <name evidence="2" type="ORF">F1559_003747</name>
</gene>
<evidence type="ECO:0000256" key="1">
    <source>
        <dbReference type="SAM" id="Phobius"/>
    </source>
</evidence>
<organism evidence="2 3">
    <name type="scientific">Cyanidiococcus yangmingshanensis</name>
    <dbReference type="NCBI Taxonomy" id="2690220"/>
    <lineage>
        <taxon>Eukaryota</taxon>
        <taxon>Rhodophyta</taxon>
        <taxon>Bangiophyceae</taxon>
        <taxon>Cyanidiales</taxon>
        <taxon>Cyanidiaceae</taxon>
        <taxon>Cyanidiococcus</taxon>
    </lineage>
</organism>
<accession>A0A7J7II89</accession>
<dbReference type="PANTHER" id="PTHR33219">
    <property type="entry name" value="YLMG HOMOLOG PROTEIN 2, CHLOROPLASTIC"/>
    <property type="match status" value="1"/>
</dbReference>
<dbReference type="EMBL" id="VWRR01000012">
    <property type="protein sequence ID" value="KAF6002041.1"/>
    <property type="molecule type" value="Genomic_DNA"/>
</dbReference>
<feature type="transmembrane region" description="Helical" evidence="1">
    <location>
        <begin position="37"/>
        <end position="56"/>
    </location>
</feature>
<dbReference type="GO" id="GO:0016020">
    <property type="term" value="C:membrane"/>
    <property type="evidence" value="ECO:0007669"/>
    <property type="project" value="InterPro"/>
</dbReference>
<evidence type="ECO:0000313" key="3">
    <source>
        <dbReference type="Proteomes" id="UP000530660"/>
    </source>
</evidence>
<comment type="caution">
    <text evidence="2">The sequence shown here is derived from an EMBL/GenBank/DDBJ whole genome shotgun (WGS) entry which is preliminary data.</text>
</comment>
<keyword evidence="1" id="KW-0812">Transmembrane</keyword>
<dbReference type="OrthoDB" id="4696at2759"/>
<keyword evidence="3" id="KW-1185">Reference proteome</keyword>
<dbReference type="PANTHER" id="PTHR33219:SF14">
    <property type="entry name" value="PROTEIN COFACTOR ASSEMBLY OF COMPLEX C SUBUNIT B CCB3, CHLOROPLASTIC-RELATED"/>
    <property type="match status" value="1"/>
</dbReference>